<reference evidence="2 3" key="2">
    <citation type="submission" date="2018-11" db="EMBL/GenBank/DDBJ databases">
        <authorList>
            <consortium name="Pathogen Informatics"/>
        </authorList>
    </citation>
    <scope>NUCLEOTIDE SEQUENCE [LARGE SCALE GENOMIC DNA]</scope>
    <source>
        <strain evidence="2 3">Egypt</strain>
    </source>
</reference>
<organism evidence="4">
    <name type="scientific">Echinostoma caproni</name>
    <dbReference type="NCBI Taxonomy" id="27848"/>
    <lineage>
        <taxon>Eukaryota</taxon>
        <taxon>Metazoa</taxon>
        <taxon>Spiralia</taxon>
        <taxon>Lophotrochozoa</taxon>
        <taxon>Platyhelminthes</taxon>
        <taxon>Trematoda</taxon>
        <taxon>Digenea</taxon>
        <taxon>Plagiorchiida</taxon>
        <taxon>Echinostomata</taxon>
        <taxon>Echinostomatoidea</taxon>
        <taxon>Echinostomatidae</taxon>
        <taxon>Echinostoma</taxon>
    </lineage>
</organism>
<evidence type="ECO:0000256" key="1">
    <source>
        <dbReference type="SAM" id="MobiDB-lite"/>
    </source>
</evidence>
<dbReference type="AlphaFoldDB" id="A0A183A5G2"/>
<dbReference type="Proteomes" id="UP000272942">
    <property type="component" value="Unassembled WGS sequence"/>
</dbReference>
<dbReference type="OrthoDB" id="552574at2759"/>
<proteinExistence type="predicted"/>
<sequence>MDPDGDAAAFERMAEDRSNYLIPDPLTAEQDRPHNRSNGDFREYNGMRPTSPVNLNNWDWLRLDALGPGWEQALRDVPVNRREALNLLIIMKKKLLRAANELTFYKERVTLLQEQLIYQKKNEEKFIRNDSYTVDENTADKYHDDMELQFIHAIREAE</sequence>
<accession>A0A183A5G2</accession>
<keyword evidence="3" id="KW-1185">Reference proteome</keyword>
<dbReference type="EMBL" id="UZAN01039467">
    <property type="protein sequence ID" value="VDP65737.1"/>
    <property type="molecule type" value="Genomic_DNA"/>
</dbReference>
<feature type="region of interest" description="Disordered" evidence="1">
    <location>
        <begin position="15"/>
        <end position="48"/>
    </location>
</feature>
<evidence type="ECO:0000313" key="3">
    <source>
        <dbReference type="Proteomes" id="UP000272942"/>
    </source>
</evidence>
<evidence type="ECO:0000313" key="2">
    <source>
        <dbReference type="EMBL" id="VDP65737.1"/>
    </source>
</evidence>
<feature type="compositionally biased region" description="Basic and acidic residues" evidence="1">
    <location>
        <begin position="29"/>
        <end position="45"/>
    </location>
</feature>
<evidence type="ECO:0000313" key="4">
    <source>
        <dbReference type="WBParaSite" id="ECPE_0000219701-mRNA-1"/>
    </source>
</evidence>
<dbReference type="WBParaSite" id="ECPE_0000219701-mRNA-1">
    <property type="protein sequence ID" value="ECPE_0000219701-mRNA-1"/>
    <property type="gene ID" value="ECPE_0000219701"/>
</dbReference>
<protein>
    <submittedName>
        <fullName evidence="4">Striatin domain-containing protein</fullName>
    </submittedName>
</protein>
<reference evidence="4" key="1">
    <citation type="submission" date="2016-06" db="UniProtKB">
        <authorList>
            <consortium name="WormBaseParasite"/>
        </authorList>
    </citation>
    <scope>IDENTIFICATION</scope>
</reference>
<gene>
    <name evidence="2" type="ORF">ECPE_LOCUS2197</name>
</gene>
<name>A0A183A5G2_9TREM</name>